<feature type="domain" description="Tautomerase cis-CaaD-like" evidence="1">
    <location>
        <begin position="1"/>
        <end position="136"/>
    </location>
</feature>
<dbReference type="OrthoDB" id="2129288at2759"/>
<protein>
    <recommendedName>
        <fullName evidence="1">Tautomerase cis-CaaD-like domain-containing protein</fullName>
    </recommendedName>
</protein>
<evidence type="ECO:0000313" key="2">
    <source>
        <dbReference type="EMBL" id="RLL98514.1"/>
    </source>
</evidence>
<evidence type="ECO:0000313" key="3">
    <source>
        <dbReference type="Proteomes" id="UP000215289"/>
    </source>
</evidence>
<organism evidence="2 3">
    <name type="scientific">Aspergillus turcosus</name>
    <dbReference type="NCBI Taxonomy" id="1245748"/>
    <lineage>
        <taxon>Eukaryota</taxon>
        <taxon>Fungi</taxon>
        <taxon>Dikarya</taxon>
        <taxon>Ascomycota</taxon>
        <taxon>Pezizomycotina</taxon>
        <taxon>Eurotiomycetes</taxon>
        <taxon>Eurotiomycetidae</taxon>
        <taxon>Eurotiales</taxon>
        <taxon>Aspergillaceae</taxon>
        <taxon>Aspergillus</taxon>
        <taxon>Aspergillus subgen. Fumigati</taxon>
    </lineage>
</organism>
<proteinExistence type="predicted"/>
<dbReference type="AlphaFoldDB" id="A0A229XG71"/>
<name>A0A229XG71_9EURO</name>
<evidence type="ECO:0000259" key="1">
    <source>
        <dbReference type="Pfam" id="PF14832"/>
    </source>
</evidence>
<dbReference type="EMBL" id="NIDN02000051">
    <property type="protein sequence ID" value="RLL98514.1"/>
    <property type="molecule type" value="Genomic_DNA"/>
</dbReference>
<dbReference type="Pfam" id="PF14832">
    <property type="entry name" value="Tautomerase_3"/>
    <property type="match status" value="1"/>
</dbReference>
<accession>A0A229XG71</accession>
<dbReference type="InterPro" id="IPR028116">
    <property type="entry name" value="Cis-CaaD-like"/>
</dbReference>
<dbReference type="SUPFAM" id="SSF55331">
    <property type="entry name" value="Tautomerase/MIF"/>
    <property type="match status" value="1"/>
</dbReference>
<dbReference type="Proteomes" id="UP000215289">
    <property type="component" value="Unassembled WGS sequence"/>
</dbReference>
<keyword evidence="3" id="KW-1185">Reference proteome</keyword>
<reference evidence="2 3" key="1">
    <citation type="submission" date="2018-08" db="EMBL/GenBank/DDBJ databases">
        <title>Draft genome sequences of two Aspergillus turcosus clinical strains isolated from bronchoalveolar lavage fluid: one azole-susceptible and the other azole-resistant.</title>
        <authorList>
            <person name="Parent-Michaud M."/>
            <person name="Dufresne P.J."/>
            <person name="Fournier E."/>
            <person name="Martineau C."/>
            <person name="Moreira S."/>
            <person name="Perkins V."/>
            <person name="De Repentigny L."/>
            <person name="Dufresne S.F."/>
        </authorList>
    </citation>
    <scope>NUCLEOTIDE SEQUENCE [LARGE SCALE GENOMIC DNA]</scope>
    <source>
        <strain evidence="2">HMR AF 1038</strain>
    </source>
</reference>
<sequence>MPQWRIHHGPNTLTPEEKSHLAQQITQVYVRRGIPAFYVHVRFTEQPAGTSFIGGEQHPNFVTMTVYHLARRMTTDEQRQGFLKPIDAVLTPMFEPKGIHWEYFVMEVPRDLWKINGLVPPAAGSEEEKIWVRENRPVRL</sequence>
<comment type="caution">
    <text evidence="2">The sequence shown here is derived from an EMBL/GenBank/DDBJ whole genome shotgun (WGS) entry which is preliminary data.</text>
</comment>
<dbReference type="Gene3D" id="3.30.429.10">
    <property type="entry name" value="Macrophage Migration Inhibitory Factor"/>
    <property type="match status" value="1"/>
</dbReference>
<gene>
    <name evidence="2" type="ORF">CFD26_106807</name>
</gene>
<dbReference type="InterPro" id="IPR014347">
    <property type="entry name" value="Tautomerase/MIF_sf"/>
</dbReference>